<dbReference type="GO" id="GO:0046872">
    <property type="term" value="F:metal ion binding"/>
    <property type="evidence" value="ECO:0007669"/>
    <property type="project" value="UniProtKB-UniRule"/>
</dbReference>
<dbReference type="STRING" id="519441.Smon_0297"/>
<gene>
    <name evidence="10" type="ordered locus">Smon_0297</name>
</gene>
<dbReference type="KEGG" id="smf:Smon_0297"/>
<keyword evidence="3 8" id="KW-0949">S-adenosyl-L-methionine</keyword>
<dbReference type="EMBL" id="CP001779">
    <property type="protein sequence ID" value="ACZ00781.1"/>
    <property type="molecule type" value="Genomic_DNA"/>
</dbReference>
<accession>D1AWV5</accession>
<evidence type="ECO:0000259" key="9">
    <source>
        <dbReference type="PROSITE" id="PS51918"/>
    </source>
</evidence>
<keyword evidence="2 8" id="KW-0004">4Fe-4S</keyword>
<dbReference type="Proteomes" id="UP000002072">
    <property type="component" value="Chromosome"/>
</dbReference>
<dbReference type="InterPro" id="IPR034457">
    <property type="entry name" value="Organic_radical-activating"/>
</dbReference>
<evidence type="ECO:0000256" key="7">
    <source>
        <dbReference type="ARBA" id="ARBA00023014"/>
    </source>
</evidence>
<dbReference type="InterPro" id="IPR012839">
    <property type="entry name" value="Organic_radical_activase"/>
</dbReference>
<evidence type="ECO:0000256" key="6">
    <source>
        <dbReference type="ARBA" id="ARBA00023004"/>
    </source>
</evidence>
<dbReference type="PANTHER" id="PTHR30352">
    <property type="entry name" value="PYRUVATE FORMATE-LYASE-ACTIVATING ENZYME"/>
    <property type="match status" value="1"/>
</dbReference>
<evidence type="ECO:0000313" key="11">
    <source>
        <dbReference type="Proteomes" id="UP000002072"/>
    </source>
</evidence>
<name>D1AWV5_STRM9</name>
<evidence type="ECO:0000256" key="5">
    <source>
        <dbReference type="ARBA" id="ARBA00023002"/>
    </source>
</evidence>
<dbReference type="PROSITE" id="PS01087">
    <property type="entry name" value="RADICAL_ACTIVATING"/>
    <property type="match status" value="1"/>
</dbReference>
<dbReference type="InterPro" id="IPR058240">
    <property type="entry name" value="rSAM_sf"/>
</dbReference>
<dbReference type="SFLD" id="SFLDS00029">
    <property type="entry name" value="Radical_SAM"/>
    <property type="match status" value="1"/>
</dbReference>
<dbReference type="SFLD" id="SFLDG01066">
    <property type="entry name" value="organic_radical-activating_enz"/>
    <property type="match status" value="1"/>
</dbReference>
<comment type="subcellular location">
    <subcellularLocation>
        <location evidence="8">Cytoplasm</location>
    </subcellularLocation>
</comment>
<dbReference type="PANTHER" id="PTHR30352:SF5">
    <property type="entry name" value="PYRUVATE FORMATE-LYASE 1-ACTIVATING ENZYME"/>
    <property type="match status" value="1"/>
</dbReference>
<dbReference type="GO" id="GO:0051539">
    <property type="term" value="F:4 iron, 4 sulfur cluster binding"/>
    <property type="evidence" value="ECO:0007669"/>
    <property type="project" value="UniProtKB-UniRule"/>
</dbReference>
<keyword evidence="11" id="KW-1185">Reference proteome</keyword>
<dbReference type="AlphaFoldDB" id="D1AWV5"/>
<dbReference type="InterPro" id="IPR007197">
    <property type="entry name" value="rSAM"/>
</dbReference>
<evidence type="ECO:0000256" key="4">
    <source>
        <dbReference type="ARBA" id="ARBA00022723"/>
    </source>
</evidence>
<evidence type="ECO:0000256" key="3">
    <source>
        <dbReference type="ARBA" id="ARBA00022691"/>
    </source>
</evidence>
<dbReference type="HOGENOM" id="CLU_058969_1_1_0"/>
<evidence type="ECO:0000256" key="8">
    <source>
        <dbReference type="RuleBase" id="RU362053"/>
    </source>
</evidence>
<dbReference type="EC" id="1.97.1.4" evidence="8"/>
<reference evidence="10 11" key="1">
    <citation type="journal article" date="2009" name="Stand. Genomic Sci.">
        <title>Complete genome sequence of Streptobacillus moniliformis type strain (9901T).</title>
        <authorList>
            <person name="Nolan M."/>
            <person name="Gronow S."/>
            <person name="Lapidus A."/>
            <person name="Ivanova N."/>
            <person name="Copeland A."/>
            <person name="Lucas S."/>
            <person name="Del Rio T.G."/>
            <person name="Chen F."/>
            <person name="Tice H."/>
            <person name="Pitluck S."/>
            <person name="Cheng J.F."/>
            <person name="Sims D."/>
            <person name="Meincke L."/>
            <person name="Bruce D."/>
            <person name="Goodwin L."/>
            <person name="Brettin T."/>
            <person name="Han C."/>
            <person name="Detter J.C."/>
            <person name="Ovchinikova G."/>
            <person name="Pati A."/>
            <person name="Mavromatis K."/>
            <person name="Mikhailova N."/>
            <person name="Chen A."/>
            <person name="Palaniappan K."/>
            <person name="Land M."/>
            <person name="Hauser L."/>
            <person name="Chang Y.J."/>
            <person name="Jeffries C.D."/>
            <person name="Rohde M."/>
            <person name="Sproer C."/>
            <person name="Goker M."/>
            <person name="Bristow J."/>
            <person name="Eisen J.A."/>
            <person name="Markowitz V."/>
            <person name="Hugenholtz P."/>
            <person name="Kyrpides N.C."/>
            <person name="Klenk H.P."/>
            <person name="Chain P."/>
        </authorList>
    </citation>
    <scope>NUCLEOTIDE SEQUENCE [LARGE SCALE GENOMIC DNA]</scope>
    <source>
        <strain evidence="11">ATCC 14647 / DSM 12112 / NCTC 10651 / 9901</strain>
    </source>
</reference>
<dbReference type="GO" id="GO:0005737">
    <property type="term" value="C:cytoplasm"/>
    <property type="evidence" value="ECO:0007669"/>
    <property type="project" value="UniProtKB-SubCell"/>
</dbReference>
<dbReference type="Gene3D" id="3.20.20.70">
    <property type="entry name" value="Aldolase class I"/>
    <property type="match status" value="1"/>
</dbReference>
<dbReference type="eggNOG" id="COG1180">
    <property type="taxonomic scope" value="Bacteria"/>
</dbReference>
<dbReference type="PROSITE" id="PS51918">
    <property type="entry name" value="RADICAL_SAM"/>
    <property type="match status" value="1"/>
</dbReference>
<comment type="similarity">
    <text evidence="1 8">Belongs to the organic radical-activating enzymes family.</text>
</comment>
<dbReference type="CDD" id="cd01335">
    <property type="entry name" value="Radical_SAM"/>
    <property type="match status" value="1"/>
</dbReference>
<dbReference type="InterPro" id="IPR012838">
    <property type="entry name" value="PFL1_activating"/>
</dbReference>
<protein>
    <recommendedName>
        <fullName evidence="8">Pyruvate formate-lyase-activating enzyme</fullName>
        <ecNumber evidence="8">1.97.1.4</ecNumber>
    </recommendedName>
</protein>
<evidence type="ECO:0000256" key="1">
    <source>
        <dbReference type="ARBA" id="ARBA00009777"/>
    </source>
</evidence>
<keyword evidence="7 8" id="KW-0411">Iron-sulfur</keyword>
<comment type="catalytic activity">
    <reaction evidence="8">
        <text>glycyl-[formate C-acetyltransferase] + reduced [flavodoxin] + S-adenosyl-L-methionine = glycin-2-yl radical-[formate C-acetyltransferase] + semiquinone [flavodoxin] + 5'-deoxyadenosine + L-methionine + H(+)</text>
        <dbReference type="Rhea" id="RHEA:19225"/>
        <dbReference type="Rhea" id="RHEA-COMP:10622"/>
        <dbReference type="Rhea" id="RHEA-COMP:12190"/>
        <dbReference type="Rhea" id="RHEA-COMP:12191"/>
        <dbReference type="Rhea" id="RHEA-COMP:14480"/>
        <dbReference type="ChEBI" id="CHEBI:15378"/>
        <dbReference type="ChEBI" id="CHEBI:17319"/>
        <dbReference type="ChEBI" id="CHEBI:29947"/>
        <dbReference type="ChEBI" id="CHEBI:32722"/>
        <dbReference type="ChEBI" id="CHEBI:57618"/>
        <dbReference type="ChEBI" id="CHEBI:57844"/>
        <dbReference type="ChEBI" id="CHEBI:59789"/>
        <dbReference type="ChEBI" id="CHEBI:140311"/>
        <dbReference type="EC" id="1.97.1.4"/>
    </reaction>
</comment>
<dbReference type="InterPro" id="IPR013785">
    <property type="entry name" value="Aldolase_TIM"/>
</dbReference>
<dbReference type="PIRSF" id="PIRSF000371">
    <property type="entry name" value="PFL_act_enz"/>
    <property type="match status" value="1"/>
</dbReference>
<comment type="function">
    <text evidence="8">Activation of pyruvate formate-lyase under anaerobic conditions by generation of an organic free radical, using S-adenosylmethionine and reduced flavodoxin as cosubstrates to produce 5'-deoxy-adenosine.</text>
</comment>
<evidence type="ECO:0000256" key="2">
    <source>
        <dbReference type="ARBA" id="ARBA00022485"/>
    </source>
</evidence>
<dbReference type="SFLD" id="SFLDG01067">
    <property type="entry name" value="SPASM/twitch_domain_containing"/>
    <property type="match status" value="1"/>
</dbReference>
<comment type="cofactor">
    <cofactor evidence="8">
        <name>[4Fe-4S] cluster</name>
        <dbReference type="ChEBI" id="CHEBI:49883"/>
    </cofactor>
    <text evidence="8">Binds 1 [4Fe-4S] cluster. The cluster is coordinated with 3 cysteines and an exchangeable S-adenosyl-L-methionine.</text>
</comment>
<proteinExistence type="inferred from homology"/>
<keyword evidence="5 8" id="KW-0560">Oxidoreductase</keyword>
<keyword evidence="6 8" id="KW-0408">Iron</keyword>
<dbReference type="SUPFAM" id="SSF102114">
    <property type="entry name" value="Radical SAM enzymes"/>
    <property type="match status" value="1"/>
</dbReference>
<dbReference type="GO" id="GO:0043365">
    <property type="term" value="F:[formate-C-acetyltransferase]-activating enzyme activity"/>
    <property type="evidence" value="ECO:0007669"/>
    <property type="project" value="UniProtKB-UniRule"/>
</dbReference>
<sequence>MEKKNAGYIYSFESFGTKDGPGIRFVLFLQGCPLRCLYCHNVDTWNLKDHKRLMTPEEVFKEIMKVRGFIKTGGVTVSGGEPLLQSDFIIELFKLCKEAGIHTCIDTSGYIFTEKSKQAIELADLVMLDIKHIDQEKYKVLTSVNLAPTLKMADYLESINKPVWLRYVLVPGYSDDPKDLDNWAKYCSKFKNVERVDILPFHQMGTPKWDKMKKEYKLRDTPTPTKEQIKIAEEIFLKYDLPLYKVK</sequence>
<keyword evidence="4 8" id="KW-0479">Metal-binding</keyword>
<evidence type="ECO:0000313" key="10">
    <source>
        <dbReference type="EMBL" id="ACZ00781.1"/>
    </source>
</evidence>
<organism evidence="10 11">
    <name type="scientific">Streptobacillus moniliformis (strain ATCC 14647 / DSM 12112 / NCTC 10651 / 9901)</name>
    <dbReference type="NCBI Taxonomy" id="519441"/>
    <lineage>
        <taxon>Bacteria</taxon>
        <taxon>Fusobacteriati</taxon>
        <taxon>Fusobacteriota</taxon>
        <taxon>Fusobacteriia</taxon>
        <taxon>Fusobacteriales</taxon>
        <taxon>Leptotrichiaceae</taxon>
        <taxon>Streptobacillus</taxon>
    </lineage>
</organism>
<dbReference type="OrthoDB" id="9782387at2"/>
<dbReference type="Pfam" id="PF04055">
    <property type="entry name" value="Radical_SAM"/>
    <property type="match status" value="1"/>
</dbReference>
<dbReference type="NCBIfam" id="TIGR02493">
    <property type="entry name" value="PFLA"/>
    <property type="match status" value="1"/>
</dbReference>
<keyword evidence="8" id="KW-0963">Cytoplasm</keyword>
<dbReference type="InterPro" id="IPR001989">
    <property type="entry name" value="Radical_activat_CS"/>
</dbReference>
<dbReference type="RefSeq" id="WP_012858338.1">
    <property type="nucleotide sequence ID" value="NC_013515.1"/>
</dbReference>
<keyword evidence="10" id="KW-0670">Pyruvate</keyword>
<dbReference type="GeneID" id="29673299"/>
<feature type="domain" description="Radical SAM core" evidence="9">
    <location>
        <begin position="18"/>
        <end position="238"/>
    </location>
</feature>